<accession>A0ABQ6FAP8</accession>
<comment type="caution">
    <text evidence="2">The sequence shown here is derived from an EMBL/GenBank/DDBJ whole genome shotgun (WGS) entry which is preliminary data.</text>
</comment>
<dbReference type="NCBIfam" id="TIGR01630">
    <property type="entry name" value="psiM2_ORF9"/>
    <property type="match status" value="1"/>
</dbReference>
<keyword evidence="3" id="KW-1185">Reference proteome</keyword>
<dbReference type="Proteomes" id="UP001157167">
    <property type="component" value="Unassembled WGS sequence"/>
</dbReference>
<dbReference type="EMBL" id="BSPX01000029">
    <property type="protein sequence ID" value="GLT22660.1"/>
    <property type="molecule type" value="Genomic_DNA"/>
</dbReference>
<protein>
    <recommendedName>
        <fullName evidence="4">Phage protein</fullName>
    </recommendedName>
</protein>
<dbReference type="InterPro" id="IPR027417">
    <property type="entry name" value="P-loop_NTPase"/>
</dbReference>
<evidence type="ECO:0000313" key="2">
    <source>
        <dbReference type="EMBL" id="GLT22660.1"/>
    </source>
</evidence>
<proteinExistence type="predicted"/>
<dbReference type="RefSeq" id="WP_284187945.1">
    <property type="nucleotide sequence ID" value="NZ_BSPX01000029.1"/>
</dbReference>
<evidence type="ECO:0000313" key="3">
    <source>
        <dbReference type="Proteomes" id="UP001157167"/>
    </source>
</evidence>
<evidence type="ECO:0008006" key="4">
    <source>
        <dbReference type="Google" id="ProtNLM"/>
    </source>
</evidence>
<dbReference type="InterPro" id="IPR006517">
    <property type="entry name" value="Phage_terminase_lsu-like_C"/>
</dbReference>
<feature type="region of interest" description="Disordered" evidence="1">
    <location>
        <begin position="551"/>
        <end position="577"/>
    </location>
</feature>
<dbReference type="Gene3D" id="3.40.50.300">
    <property type="entry name" value="P-loop containing nucleotide triphosphate hydrolases"/>
    <property type="match status" value="1"/>
</dbReference>
<reference evidence="3" key="1">
    <citation type="journal article" date="2019" name="Int. J. Syst. Evol. Microbiol.">
        <title>The Global Catalogue of Microorganisms (GCM) 10K type strain sequencing project: providing services to taxonomists for standard genome sequencing and annotation.</title>
        <authorList>
            <consortium name="The Broad Institute Genomics Platform"/>
            <consortium name="The Broad Institute Genome Sequencing Center for Infectious Disease"/>
            <person name="Wu L."/>
            <person name="Ma J."/>
        </authorList>
    </citation>
    <scope>NUCLEOTIDE SEQUENCE [LARGE SCALE GENOMIC DNA]</scope>
    <source>
        <strain evidence="3">NBRC 102407</strain>
    </source>
</reference>
<name>A0ABQ6FAP8_9RHOO</name>
<organism evidence="2 3">
    <name type="scientific">Zoogloea oryzae</name>
    <dbReference type="NCBI Taxonomy" id="310767"/>
    <lineage>
        <taxon>Bacteria</taxon>
        <taxon>Pseudomonadati</taxon>
        <taxon>Pseudomonadota</taxon>
        <taxon>Betaproteobacteria</taxon>
        <taxon>Rhodocyclales</taxon>
        <taxon>Zoogloeaceae</taxon>
        <taxon>Zoogloea</taxon>
    </lineage>
</organism>
<evidence type="ECO:0000256" key="1">
    <source>
        <dbReference type="SAM" id="MobiDB-lite"/>
    </source>
</evidence>
<gene>
    <name evidence="2" type="ORF">GCM10007933_21200</name>
</gene>
<sequence>MAKPKLQAIRNLREFDDAIAQLGDELREWIELEVSSFSTDPVESAKRRERAVMDYRFFCQTYFPHYVPTPYHSAFQEFAFKRLPELIDGPTDAREVHQAPRGEAKSTYETQLGSLWCICRANYLAGRGLPAKARKHMIGIVMNTEEQSTEMLASIKAELEANPRLAQDFPEAVGQGRVWQATTVITANNIKIRIGGTGKKMRGMKHGAHRPDLIFLDDLENDENVRDKAQREKVQNYVLSAIVGLAGPGGGMDIFWVGTSLHYDAAINRVSRKPGWRRRIFRSITTWPERMDLWDQWEGLYTSAATGTDEEKEQAEADALAFYQANKAEMERGAVVSWPEVRPLYRLMCMRAVDHTAFNQEQQNEAGNDEDAPFKTIQFWVNRLPEWLFFGALDPSMGKKSKARDPSAILVGGINPKTSILDVVEADIARRVPDLIIARAVELQQEYGCLMWSVECIAFQEFLYTELIKRAGLAGVPFPAMPGPTGRDKDLAILSLQPYIKNGLIRLHRTHSTLIEQLQFYPEADHDDGPDALEMLHKVATEFCVEWKYTSAARSQRGRRSTSRRSAADDEDDDDDD</sequence>